<accession>A0A7Y0DZZ2</accession>
<protein>
    <submittedName>
        <fullName evidence="2">Glycosyltransferase family 4 protein</fullName>
    </submittedName>
</protein>
<keyword evidence="3" id="KW-1185">Reference proteome</keyword>
<feature type="domain" description="Glycosyltransferase subfamily 4-like N-terminal" evidence="1">
    <location>
        <begin position="11"/>
        <end position="159"/>
    </location>
</feature>
<evidence type="ECO:0000259" key="1">
    <source>
        <dbReference type="Pfam" id="PF13477"/>
    </source>
</evidence>
<dbReference type="Gene3D" id="3.40.50.2000">
    <property type="entry name" value="Glycogen Phosphorylase B"/>
    <property type="match status" value="2"/>
</dbReference>
<dbReference type="GO" id="GO:0016757">
    <property type="term" value="F:glycosyltransferase activity"/>
    <property type="evidence" value="ECO:0007669"/>
    <property type="project" value="TreeGrafter"/>
</dbReference>
<dbReference type="RefSeq" id="WP_169625029.1">
    <property type="nucleotide sequence ID" value="NZ_JABBNT010000002.1"/>
</dbReference>
<gene>
    <name evidence="2" type="ORF">HH303_09340</name>
</gene>
<dbReference type="PANTHER" id="PTHR12526">
    <property type="entry name" value="GLYCOSYLTRANSFERASE"/>
    <property type="match status" value="1"/>
</dbReference>
<dbReference type="AlphaFoldDB" id="A0A7Y0DZZ2"/>
<dbReference type="CDD" id="cd03808">
    <property type="entry name" value="GT4_CapM-like"/>
    <property type="match status" value="1"/>
</dbReference>
<reference evidence="2 3" key="1">
    <citation type="submission" date="2020-04" db="EMBL/GenBank/DDBJ databases">
        <title>Rhodospirillaceae bacterium KN72 isolated from deep sea.</title>
        <authorList>
            <person name="Zhang D.-C."/>
        </authorList>
    </citation>
    <scope>NUCLEOTIDE SEQUENCE [LARGE SCALE GENOMIC DNA]</scope>
    <source>
        <strain evidence="2 3">KN72</strain>
    </source>
</reference>
<dbReference type="Pfam" id="PF13692">
    <property type="entry name" value="Glyco_trans_1_4"/>
    <property type="match status" value="1"/>
</dbReference>
<comment type="caution">
    <text evidence="2">The sequence shown here is derived from an EMBL/GenBank/DDBJ whole genome shotgun (WGS) entry which is preliminary data.</text>
</comment>
<organism evidence="2 3">
    <name type="scientific">Pacificispira spongiicola</name>
    <dbReference type="NCBI Taxonomy" id="2729598"/>
    <lineage>
        <taxon>Bacteria</taxon>
        <taxon>Pseudomonadati</taxon>
        <taxon>Pseudomonadota</taxon>
        <taxon>Alphaproteobacteria</taxon>
        <taxon>Rhodospirillales</taxon>
        <taxon>Rhodospirillaceae</taxon>
        <taxon>Pacificispira</taxon>
    </lineage>
</organism>
<dbReference type="Proteomes" id="UP000539372">
    <property type="component" value="Unassembled WGS sequence"/>
</dbReference>
<proteinExistence type="predicted"/>
<keyword evidence="2" id="KW-0808">Transferase</keyword>
<evidence type="ECO:0000313" key="3">
    <source>
        <dbReference type="Proteomes" id="UP000539372"/>
    </source>
</evidence>
<sequence>MSRIDLTGKSVLFLVTEDWYFWSHRLPFARAARDAGATVLVACRYQDHRLKIESEGFTAIHVPFDRSGLNPIRDFKTYKHILEIYLRHKPNLVHQVAMKPVLYGSIAAAKADLPAVVNAMAGLGFLFISNSWKMRLLRPVIERLFRKLNNRRHTKLIVQNGDDAELFISRIGVEPEQITVIRGSGVNTDRFHPMPERPGTPVAVCVSRMLWDKGIGELVAAARLLKQRGVALTVRLVGPTDMNPASIPQETLDSWQAEGVVEILGPRDDIAGVYADAHIAVLPSYREGLPKSLLEGAACARAVVATDVPGCREICRDGETGIRVPLKSVEPLADALQRLAEDKDLRRSLGRGARHAVEEDFAEEIVVGETLALYATMMGGWRR</sequence>
<name>A0A7Y0DZZ2_9PROT</name>
<dbReference type="SUPFAM" id="SSF53756">
    <property type="entry name" value="UDP-Glycosyltransferase/glycogen phosphorylase"/>
    <property type="match status" value="1"/>
</dbReference>
<dbReference type="PANTHER" id="PTHR12526:SF638">
    <property type="entry name" value="SPORE COAT PROTEIN SA"/>
    <property type="match status" value="1"/>
</dbReference>
<dbReference type="Pfam" id="PF13477">
    <property type="entry name" value="Glyco_trans_4_2"/>
    <property type="match status" value="1"/>
</dbReference>
<dbReference type="EMBL" id="JABBNT010000002">
    <property type="protein sequence ID" value="NMM44684.1"/>
    <property type="molecule type" value="Genomic_DNA"/>
</dbReference>
<dbReference type="InterPro" id="IPR028098">
    <property type="entry name" value="Glyco_trans_4-like_N"/>
</dbReference>
<evidence type="ECO:0000313" key="2">
    <source>
        <dbReference type="EMBL" id="NMM44684.1"/>
    </source>
</evidence>